<dbReference type="OrthoDB" id="6276377at2759"/>
<feature type="binding site" evidence="6">
    <location>
        <position position="284"/>
    </location>
    <ligand>
        <name>Zn(2+)</name>
        <dbReference type="ChEBI" id="CHEBI:29105"/>
    </ligand>
</feature>
<evidence type="ECO:0000313" key="9">
    <source>
        <dbReference type="EMBL" id="ELT97504.1"/>
    </source>
</evidence>
<feature type="transmembrane region" description="Helical" evidence="8">
    <location>
        <begin position="186"/>
        <end position="204"/>
    </location>
</feature>
<keyword evidence="6" id="KW-0479">Metal-binding</keyword>
<gene>
    <name evidence="9" type="ORF">CAPTEDRAFT_171006</name>
</gene>
<keyword evidence="11" id="KW-1185">Reference proteome</keyword>
<dbReference type="Pfam" id="PF03006">
    <property type="entry name" value="HlyIII"/>
    <property type="match status" value="1"/>
</dbReference>
<evidence type="ECO:0000256" key="4">
    <source>
        <dbReference type="ARBA" id="ARBA00022989"/>
    </source>
</evidence>
<evidence type="ECO:0000256" key="8">
    <source>
        <dbReference type="SAM" id="Phobius"/>
    </source>
</evidence>
<evidence type="ECO:0000256" key="3">
    <source>
        <dbReference type="ARBA" id="ARBA00022692"/>
    </source>
</evidence>
<keyword evidence="6" id="KW-0862">Zinc</keyword>
<accession>R7TUW5</accession>
<reference evidence="9 11" key="2">
    <citation type="journal article" date="2013" name="Nature">
        <title>Insights into bilaterian evolution from three spiralian genomes.</title>
        <authorList>
            <person name="Simakov O."/>
            <person name="Marletaz F."/>
            <person name="Cho S.J."/>
            <person name="Edsinger-Gonzales E."/>
            <person name="Havlak P."/>
            <person name="Hellsten U."/>
            <person name="Kuo D.H."/>
            <person name="Larsson T."/>
            <person name="Lv J."/>
            <person name="Arendt D."/>
            <person name="Savage R."/>
            <person name="Osoegawa K."/>
            <person name="de Jong P."/>
            <person name="Grimwood J."/>
            <person name="Chapman J.A."/>
            <person name="Shapiro H."/>
            <person name="Aerts A."/>
            <person name="Otillar R.P."/>
            <person name="Terry A.Y."/>
            <person name="Boore J.L."/>
            <person name="Grigoriev I.V."/>
            <person name="Lindberg D.R."/>
            <person name="Seaver E.C."/>
            <person name="Weisblat D.A."/>
            <person name="Putnam N.H."/>
            <person name="Rokhsar D.S."/>
        </authorList>
    </citation>
    <scope>NUCLEOTIDE SEQUENCE</scope>
    <source>
        <strain evidence="9 11">I ESC-2004</strain>
    </source>
</reference>
<feature type="binding site" evidence="6">
    <location>
        <position position="288"/>
    </location>
    <ligand>
        <name>Zn(2+)</name>
        <dbReference type="ChEBI" id="CHEBI:29105"/>
    </ligand>
</feature>
<dbReference type="OMA" id="AYWLYHL"/>
<dbReference type="EMBL" id="AMQN01002186">
    <property type="status" value="NOT_ANNOTATED_CDS"/>
    <property type="molecule type" value="Genomic_DNA"/>
</dbReference>
<feature type="transmembrane region" description="Helical" evidence="8">
    <location>
        <begin position="157"/>
        <end position="174"/>
    </location>
</feature>
<dbReference type="GO" id="GO:0038023">
    <property type="term" value="F:signaling receptor activity"/>
    <property type="evidence" value="ECO:0007669"/>
    <property type="project" value="TreeGrafter"/>
</dbReference>
<dbReference type="EMBL" id="KB308559">
    <property type="protein sequence ID" value="ELT97504.1"/>
    <property type="molecule type" value="Genomic_DNA"/>
</dbReference>
<proteinExistence type="inferred from homology"/>
<dbReference type="AlphaFoldDB" id="R7TUW5"/>
<keyword evidence="4 8" id="KW-1133">Transmembrane helix</keyword>
<reference evidence="10" key="3">
    <citation type="submission" date="2015-06" db="UniProtKB">
        <authorList>
            <consortium name="EnsemblMetazoa"/>
        </authorList>
    </citation>
    <scope>IDENTIFICATION</scope>
</reference>
<evidence type="ECO:0000313" key="10">
    <source>
        <dbReference type="EnsemblMetazoa" id="CapteP171006"/>
    </source>
</evidence>
<feature type="transmembrane region" description="Helical" evidence="8">
    <location>
        <begin position="123"/>
        <end position="145"/>
    </location>
</feature>
<feature type="transmembrane region" description="Helical" evidence="8">
    <location>
        <begin position="246"/>
        <end position="266"/>
    </location>
</feature>
<comment type="similarity">
    <text evidence="2">Belongs to the ADIPOR family.</text>
</comment>
<dbReference type="GO" id="GO:0046872">
    <property type="term" value="F:metal ion binding"/>
    <property type="evidence" value="ECO:0007669"/>
    <property type="project" value="UniProtKB-KW"/>
</dbReference>
<feature type="transmembrane region" description="Helical" evidence="8">
    <location>
        <begin position="90"/>
        <end position="111"/>
    </location>
</feature>
<dbReference type="GO" id="GO:0005886">
    <property type="term" value="C:plasma membrane"/>
    <property type="evidence" value="ECO:0007669"/>
    <property type="project" value="TreeGrafter"/>
</dbReference>
<keyword evidence="3 8" id="KW-0812">Transmembrane</keyword>
<evidence type="ECO:0000313" key="11">
    <source>
        <dbReference type="Proteomes" id="UP000014760"/>
    </source>
</evidence>
<feature type="region of interest" description="Disordered" evidence="7">
    <location>
        <begin position="20"/>
        <end position="46"/>
    </location>
</feature>
<name>R7TUW5_CAPTE</name>
<protein>
    <submittedName>
        <fullName evidence="9 10">Uncharacterized protein</fullName>
    </submittedName>
</protein>
<keyword evidence="5 8" id="KW-0472">Membrane</keyword>
<sequence length="321" mass="36481">MIHKHGADVIQRKNCSRTENVGLSKSHSEADLPSKQAPKPKLKRSESTVQLKALPSYMVDNEFLLDYHRPELNSIMECIKSVFMMHTETWNIWTHFIGCLGVVCLAVHYFIHESESWHQSLSFAVFFAGAAFCMGCSTIYHVLFCHSERYCRFWAKMDYCGIVILIIASLPPWVHFAFYCTTYLKPLYIGVPVVFGIGALAVVLSDKYSGGDYRVLRAVVFISLGMTGLAPAIHYIATHDFFHWNFYFWLILACLFYFTGGVIYATRIPERFLPGKFDIWLQSHQILHLCVIGGVLTCYQGASKLAQYRISSLEECPGPGL</sequence>
<evidence type="ECO:0000256" key="1">
    <source>
        <dbReference type="ARBA" id="ARBA00004141"/>
    </source>
</evidence>
<dbReference type="InterPro" id="IPR004254">
    <property type="entry name" value="AdipoR/HlyIII-related"/>
</dbReference>
<comment type="subcellular location">
    <subcellularLocation>
        <location evidence="1">Membrane</location>
        <topology evidence="1">Multi-pass membrane protein</topology>
    </subcellularLocation>
</comment>
<dbReference type="PANTHER" id="PTHR20855">
    <property type="entry name" value="ADIPOR/PROGESTIN RECEPTOR-RELATED"/>
    <property type="match status" value="1"/>
</dbReference>
<evidence type="ECO:0000256" key="6">
    <source>
        <dbReference type="PIRSR" id="PIRSR604254-1"/>
    </source>
</evidence>
<reference evidence="11" key="1">
    <citation type="submission" date="2012-12" db="EMBL/GenBank/DDBJ databases">
        <authorList>
            <person name="Hellsten U."/>
            <person name="Grimwood J."/>
            <person name="Chapman J.A."/>
            <person name="Shapiro H."/>
            <person name="Aerts A."/>
            <person name="Otillar R.P."/>
            <person name="Terry A.Y."/>
            <person name="Boore J.L."/>
            <person name="Simakov O."/>
            <person name="Marletaz F."/>
            <person name="Cho S.-J."/>
            <person name="Edsinger-Gonzales E."/>
            <person name="Havlak P."/>
            <person name="Kuo D.-H."/>
            <person name="Larsson T."/>
            <person name="Lv J."/>
            <person name="Arendt D."/>
            <person name="Savage R."/>
            <person name="Osoegawa K."/>
            <person name="de Jong P."/>
            <person name="Lindberg D.R."/>
            <person name="Seaver E.C."/>
            <person name="Weisblat D.A."/>
            <person name="Putnam N.H."/>
            <person name="Grigoriev I.V."/>
            <person name="Rokhsar D.S."/>
        </authorList>
    </citation>
    <scope>NUCLEOTIDE SEQUENCE</scope>
    <source>
        <strain evidence="11">I ESC-2004</strain>
    </source>
</reference>
<dbReference type="HOGENOM" id="CLU_023075_1_0_1"/>
<feature type="transmembrane region" description="Helical" evidence="8">
    <location>
        <begin position="216"/>
        <end position="234"/>
    </location>
</feature>
<organism evidence="9">
    <name type="scientific">Capitella teleta</name>
    <name type="common">Polychaete worm</name>
    <dbReference type="NCBI Taxonomy" id="283909"/>
    <lineage>
        <taxon>Eukaryota</taxon>
        <taxon>Metazoa</taxon>
        <taxon>Spiralia</taxon>
        <taxon>Lophotrochozoa</taxon>
        <taxon>Annelida</taxon>
        <taxon>Polychaeta</taxon>
        <taxon>Sedentaria</taxon>
        <taxon>Scolecida</taxon>
        <taxon>Capitellidae</taxon>
        <taxon>Capitella</taxon>
    </lineage>
</organism>
<evidence type="ECO:0000256" key="2">
    <source>
        <dbReference type="ARBA" id="ARBA00007018"/>
    </source>
</evidence>
<evidence type="ECO:0000256" key="5">
    <source>
        <dbReference type="ARBA" id="ARBA00023136"/>
    </source>
</evidence>
<evidence type="ECO:0000256" key="7">
    <source>
        <dbReference type="SAM" id="MobiDB-lite"/>
    </source>
</evidence>
<dbReference type="EnsemblMetazoa" id="CapteT171006">
    <property type="protein sequence ID" value="CapteP171006"/>
    <property type="gene ID" value="CapteG171006"/>
</dbReference>
<dbReference type="STRING" id="283909.R7TUW5"/>
<dbReference type="Proteomes" id="UP000014760">
    <property type="component" value="Unassembled WGS sequence"/>
</dbReference>
<dbReference type="GO" id="GO:0033211">
    <property type="term" value="P:adiponectin-activated signaling pathway"/>
    <property type="evidence" value="ECO:0007669"/>
    <property type="project" value="TreeGrafter"/>
</dbReference>
<feature type="binding site" evidence="6">
    <location>
        <position position="141"/>
    </location>
    <ligand>
        <name>Zn(2+)</name>
        <dbReference type="ChEBI" id="CHEBI:29105"/>
    </ligand>
</feature>
<dbReference type="PANTHER" id="PTHR20855:SF52">
    <property type="entry name" value="ADIPONECTIN RECEPTOR PROTEIN"/>
    <property type="match status" value="1"/>
</dbReference>